<dbReference type="InterPro" id="IPR029787">
    <property type="entry name" value="Nucleotide_cyclase"/>
</dbReference>
<dbReference type="EMBL" id="QCZG01000016">
    <property type="protein sequence ID" value="PWA11797.1"/>
    <property type="molecule type" value="Genomic_DNA"/>
</dbReference>
<dbReference type="PANTHER" id="PTHR46663">
    <property type="entry name" value="DIGUANYLATE CYCLASE DGCT-RELATED"/>
    <property type="match status" value="1"/>
</dbReference>
<feature type="transmembrane region" description="Helical" evidence="1">
    <location>
        <begin position="301"/>
        <end position="319"/>
    </location>
</feature>
<keyword evidence="4" id="KW-1185">Reference proteome</keyword>
<proteinExistence type="predicted"/>
<dbReference type="SUPFAM" id="SSF55073">
    <property type="entry name" value="Nucleotide cyclase"/>
    <property type="match status" value="1"/>
</dbReference>
<dbReference type="InterPro" id="IPR000160">
    <property type="entry name" value="GGDEF_dom"/>
</dbReference>
<dbReference type="OrthoDB" id="9759607at2"/>
<dbReference type="NCBIfam" id="TIGR00254">
    <property type="entry name" value="GGDEF"/>
    <property type="match status" value="1"/>
</dbReference>
<evidence type="ECO:0000259" key="2">
    <source>
        <dbReference type="PROSITE" id="PS50887"/>
    </source>
</evidence>
<evidence type="ECO:0000313" key="3">
    <source>
        <dbReference type="EMBL" id="PWA11797.1"/>
    </source>
</evidence>
<protein>
    <recommendedName>
        <fullName evidence="2">GGDEF domain-containing protein</fullName>
    </recommendedName>
</protein>
<keyword evidence="1" id="KW-0812">Transmembrane</keyword>
<dbReference type="SMART" id="SM00267">
    <property type="entry name" value="GGDEF"/>
    <property type="match status" value="1"/>
</dbReference>
<evidence type="ECO:0000256" key="1">
    <source>
        <dbReference type="SAM" id="Phobius"/>
    </source>
</evidence>
<dbReference type="RefSeq" id="WP_116554590.1">
    <property type="nucleotide sequence ID" value="NZ_QCZG01000016.1"/>
</dbReference>
<dbReference type="Proteomes" id="UP000245998">
    <property type="component" value="Unassembled WGS sequence"/>
</dbReference>
<accession>A0A2U1K2Q0</accession>
<dbReference type="Gene3D" id="3.30.70.270">
    <property type="match status" value="1"/>
</dbReference>
<dbReference type="Pfam" id="PF00990">
    <property type="entry name" value="GGDEF"/>
    <property type="match status" value="1"/>
</dbReference>
<organism evidence="3 4">
    <name type="scientific">Pueribacillus theae</name>
    <dbReference type="NCBI Taxonomy" id="2171751"/>
    <lineage>
        <taxon>Bacteria</taxon>
        <taxon>Bacillati</taxon>
        <taxon>Bacillota</taxon>
        <taxon>Bacilli</taxon>
        <taxon>Bacillales</taxon>
        <taxon>Bacillaceae</taxon>
        <taxon>Pueribacillus</taxon>
    </lineage>
</organism>
<dbReference type="PROSITE" id="PS50887">
    <property type="entry name" value="GGDEF"/>
    <property type="match status" value="1"/>
</dbReference>
<dbReference type="AlphaFoldDB" id="A0A2U1K2Q0"/>
<keyword evidence="1" id="KW-1133">Transmembrane helix</keyword>
<dbReference type="InterPro" id="IPR043128">
    <property type="entry name" value="Rev_trsase/Diguanyl_cyclase"/>
</dbReference>
<dbReference type="InterPro" id="IPR052163">
    <property type="entry name" value="DGC-Regulatory_Protein"/>
</dbReference>
<gene>
    <name evidence="3" type="ORF">DCC39_09155</name>
</gene>
<dbReference type="FunFam" id="3.30.70.270:FF:000001">
    <property type="entry name" value="Diguanylate cyclase domain protein"/>
    <property type="match status" value="1"/>
</dbReference>
<reference evidence="3 4" key="1">
    <citation type="submission" date="2018-04" db="EMBL/GenBank/DDBJ databases">
        <title>Camelliibacillus theae gen. nov., sp. nov., isolated from Pu'er tea.</title>
        <authorList>
            <person name="Niu L."/>
        </authorList>
    </citation>
    <scope>NUCLEOTIDE SEQUENCE [LARGE SCALE GENOMIC DNA]</scope>
    <source>
        <strain evidence="3 4">T8</strain>
    </source>
</reference>
<dbReference type="CDD" id="cd01949">
    <property type="entry name" value="GGDEF"/>
    <property type="match status" value="1"/>
</dbReference>
<feature type="domain" description="GGDEF" evidence="2">
    <location>
        <begin position="357"/>
        <end position="491"/>
    </location>
</feature>
<comment type="caution">
    <text evidence="3">The sequence shown here is derived from an EMBL/GenBank/DDBJ whole genome shotgun (WGS) entry which is preliminary data.</text>
</comment>
<evidence type="ECO:0000313" key="4">
    <source>
        <dbReference type="Proteomes" id="UP000245998"/>
    </source>
</evidence>
<dbReference type="PANTHER" id="PTHR46663:SF2">
    <property type="entry name" value="GGDEF DOMAIN-CONTAINING PROTEIN"/>
    <property type="match status" value="1"/>
</dbReference>
<keyword evidence="1" id="KW-0472">Membrane</keyword>
<sequence length="496" mass="57627">MGRTRFRLKLFLVMIVFALIISLTTATIAYLQIRDHVIIDNEQQINTIQEMAEDSLKAIEKAYFFFDKSTAEKMEANTIYLIQKYEEQPSFEKWDFKELKDILNMDIYVINDKNVITYSSFQKDIGLDFNVCCKKLARILDERRESGKFYVDGLDIEQQTGEIKKYSYMATDDKRYIIQLGYSLQNSEIFREFNFLSAIDELTAKYPSINEINILNLGGYSLGQPVEEAKLSKERRNAFEHTLKTKEKTELKANWHNEPAIYRYVPYESDFDEGTTKNKVIEIIYNQYELESVLNKNLKSFIIQFLISLTITILIAFLISRWVSKPMYLAYHDSLTGLMNRSAFEERVRHILSENKGTTAFLMLDLDNFKTVNDDFGHDKGDELLKKAANLLRNFLRKGDRIFRLGGDEFVIIMTSVDFEETKIRAQELIEQMSEHFKQITEAAQAELSVSIGIAFAPEHGIDPEELYKKADMALYKSKQKGKNQFSIYANEGLGN</sequence>
<name>A0A2U1K2Q0_9BACI</name>